<dbReference type="AlphaFoldDB" id="A0A165G0U6"/>
<accession>A0A165G0U6</accession>
<dbReference type="PROSITE" id="PS50181">
    <property type="entry name" value="FBOX"/>
    <property type="match status" value="1"/>
</dbReference>
<sequence length="436" mass="48919">MRSPRCPICGLGFGRTHIGWMNDLHCGKVARVLSPGAPFNTLLVHWNSSNVEIINIYQYEDGMFEAEDTIYTPGLQDDGSYVFGIHSSCEDILQRALRDAGFGAIPLILCKLLQVIPFSTFFEGDNAAIHIEIDGILIRELPEPPDEYDEDERLDDFIFAPPLGVCWNDLEAFDPTSAEDKVRHIFEGARSDDLLTLPPEIILAIISYLPTQDLQKLRSVSTAAALAPLSTHFWSIRMASDMPYADFIKGNPCARLDIRYKHLKQILRQRTSRAANSLRNLRRIYNLARRLCTIIQLRSPIDQRKEPSLLELNPTVREIQTIDIQLPLPPLQVSFITVGHTSYITGIQFSLDDINGCGFHYNGPSKYLPGCPRNDSGQLLFSERHNGFVGLGFEQGQGQEAFLGQFSGDNICKSKTAFQKGDILRLNFDVSSNSEL</sequence>
<proteinExistence type="predicted"/>
<protein>
    <recommendedName>
        <fullName evidence="1">F-box domain-containing protein</fullName>
    </recommendedName>
</protein>
<name>A0A165G0U6_XYLHT</name>
<dbReference type="GeneID" id="28894477"/>
<gene>
    <name evidence="2" type="ORF">L228DRAFT_156429</name>
</gene>
<reference evidence="2 3" key="1">
    <citation type="journal article" date="2016" name="Fungal Biol.">
        <title>The genome of Xylona heveae provides a window into fungal endophytism.</title>
        <authorList>
            <person name="Gazis R."/>
            <person name="Kuo A."/>
            <person name="Riley R."/>
            <person name="LaButti K."/>
            <person name="Lipzen A."/>
            <person name="Lin J."/>
            <person name="Amirebrahimi M."/>
            <person name="Hesse C.N."/>
            <person name="Spatafora J.W."/>
            <person name="Henrissat B."/>
            <person name="Hainaut M."/>
            <person name="Grigoriev I.V."/>
            <person name="Hibbett D.S."/>
        </authorList>
    </citation>
    <scope>NUCLEOTIDE SEQUENCE [LARGE SCALE GENOMIC DNA]</scope>
    <source>
        <strain evidence="2 3">TC161</strain>
    </source>
</reference>
<evidence type="ECO:0000313" key="3">
    <source>
        <dbReference type="Proteomes" id="UP000076632"/>
    </source>
</evidence>
<dbReference type="CDD" id="cd09917">
    <property type="entry name" value="F-box_SF"/>
    <property type="match status" value="1"/>
</dbReference>
<dbReference type="Proteomes" id="UP000076632">
    <property type="component" value="Unassembled WGS sequence"/>
</dbReference>
<dbReference type="InterPro" id="IPR036047">
    <property type="entry name" value="F-box-like_dom_sf"/>
</dbReference>
<keyword evidence="3" id="KW-1185">Reference proteome</keyword>
<dbReference type="Pfam" id="PF12937">
    <property type="entry name" value="F-box-like"/>
    <property type="match status" value="1"/>
</dbReference>
<dbReference type="SUPFAM" id="SSF81383">
    <property type="entry name" value="F-box domain"/>
    <property type="match status" value="1"/>
</dbReference>
<dbReference type="EMBL" id="KV407460">
    <property type="protein sequence ID" value="KZF21608.1"/>
    <property type="molecule type" value="Genomic_DNA"/>
</dbReference>
<feature type="domain" description="F-box" evidence="1">
    <location>
        <begin position="191"/>
        <end position="221"/>
    </location>
</feature>
<organism evidence="2 3">
    <name type="scientific">Xylona heveae (strain CBS 132557 / TC161)</name>
    <dbReference type="NCBI Taxonomy" id="1328760"/>
    <lineage>
        <taxon>Eukaryota</taxon>
        <taxon>Fungi</taxon>
        <taxon>Dikarya</taxon>
        <taxon>Ascomycota</taxon>
        <taxon>Pezizomycotina</taxon>
        <taxon>Xylonomycetes</taxon>
        <taxon>Xylonales</taxon>
        <taxon>Xylonaceae</taxon>
        <taxon>Xylona</taxon>
    </lineage>
</organism>
<evidence type="ECO:0000313" key="2">
    <source>
        <dbReference type="EMBL" id="KZF21608.1"/>
    </source>
</evidence>
<dbReference type="RefSeq" id="XP_018187163.1">
    <property type="nucleotide sequence ID" value="XM_018329340.1"/>
</dbReference>
<dbReference type="InParanoid" id="A0A165G0U6"/>
<dbReference type="InterPro" id="IPR001810">
    <property type="entry name" value="F-box_dom"/>
</dbReference>
<dbReference type="OrthoDB" id="5273847at2759"/>
<evidence type="ECO:0000259" key="1">
    <source>
        <dbReference type="PROSITE" id="PS50181"/>
    </source>
</evidence>